<gene>
    <name evidence="2" type="ORF">AW736_16150</name>
</gene>
<comment type="caution">
    <text evidence="2">The sequence shown here is derived from an EMBL/GenBank/DDBJ whole genome shotgun (WGS) entry which is preliminary data.</text>
</comment>
<evidence type="ECO:0000259" key="1">
    <source>
        <dbReference type="PROSITE" id="PS50851"/>
    </source>
</evidence>
<organism evidence="2 3">
    <name type="scientific">Termitidicoccus mucosus</name>
    <dbReference type="NCBI Taxonomy" id="1184151"/>
    <lineage>
        <taxon>Bacteria</taxon>
        <taxon>Pseudomonadati</taxon>
        <taxon>Verrucomicrobiota</taxon>
        <taxon>Opitutia</taxon>
        <taxon>Opitutales</taxon>
        <taxon>Opitutaceae</taxon>
        <taxon>Termitidicoccus</taxon>
    </lineage>
</organism>
<dbReference type="PANTHER" id="PTHR22617">
    <property type="entry name" value="CHEMOTAXIS SENSOR HISTIDINE KINASE-RELATED"/>
    <property type="match status" value="1"/>
</dbReference>
<dbReference type="AlphaFoldDB" id="A0A178IHD4"/>
<dbReference type="GO" id="GO:0007165">
    <property type="term" value="P:signal transduction"/>
    <property type="evidence" value="ECO:0007669"/>
    <property type="project" value="InterPro"/>
</dbReference>
<dbReference type="SUPFAM" id="SSF50341">
    <property type="entry name" value="CheW-like"/>
    <property type="match status" value="1"/>
</dbReference>
<feature type="domain" description="CheW-like" evidence="1">
    <location>
        <begin position="13"/>
        <end position="157"/>
    </location>
</feature>
<dbReference type="InterPro" id="IPR039315">
    <property type="entry name" value="CheW"/>
</dbReference>
<dbReference type="Gene3D" id="2.30.30.40">
    <property type="entry name" value="SH3 Domains"/>
    <property type="match status" value="1"/>
</dbReference>
<dbReference type="GO" id="GO:0006935">
    <property type="term" value="P:chemotaxis"/>
    <property type="evidence" value="ECO:0007669"/>
    <property type="project" value="InterPro"/>
</dbReference>
<dbReference type="Gene3D" id="2.40.50.180">
    <property type="entry name" value="CheA-289, Domain 4"/>
    <property type="match status" value="1"/>
</dbReference>
<dbReference type="PANTHER" id="PTHR22617:SF41">
    <property type="entry name" value="CHEMOTAXIS SIGNAL TRANSDUCTION SYSTEM ADAPTOR PROTEIN CHEW"/>
    <property type="match status" value="1"/>
</dbReference>
<sequence length="177" mass="19259">MSKPVLENTASLAGKYLTVVLDNESYGIAVLKVREIIRLQKITPVPQMPEYVKGIINLRGRIIPVVDLRLKFGLKAELADRTCIVVVQVKIQQGPVVQMGLIVDSVEEVVNLSAGEIEPTPDFGTRVDTSYLLGLAKVKQVVKTLLDIDRVVAPDALHQVAELAAQPRPDAAVVETS</sequence>
<protein>
    <submittedName>
        <fullName evidence="2">Chemotaxis protein CheW</fullName>
    </submittedName>
</protein>
<accession>A0A178IHD4</accession>
<dbReference type="EMBL" id="LRRQ01000126">
    <property type="protein sequence ID" value="OAM88597.1"/>
    <property type="molecule type" value="Genomic_DNA"/>
</dbReference>
<keyword evidence="3" id="KW-1185">Reference proteome</keyword>
<proteinExistence type="predicted"/>
<dbReference type="InterPro" id="IPR002545">
    <property type="entry name" value="CheW-lke_dom"/>
</dbReference>
<dbReference type="STRING" id="1184151.AW736_16150"/>
<dbReference type="OrthoDB" id="9794382at2"/>
<dbReference type="GO" id="GO:0005829">
    <property type="term" value="C:cytosol"/>
    <property type="evidence" value="ECO:0007669"/>
    <property type="project" value="TreeGrafter"/>
</dbReference>
<dbReference type="Proteomes" id="UP000078486">
    <property type="component" value="Unassembled WGS sequence"/>
</dbReference>
<dbReference type="InterPro" id="IPR036061">
    <property type="entry name" value="CheW-like_dom_sf"/>
</dbReference>
<dbReference type="PROSITE" id="PS50851">
    <property type="entry name" value="CHEW"/>
    <property type="match status" value="1"/>
</dbReference>
<dbReference type="Pfam" id="PF01584">
    <property type="entry name" value="CheW"/>
    <property type="match status" value="1"/>
</dbReference>
<name>A0A178IHD4_9BACT</name>
<evidence type="ECO:0000313" key="3">
    <source>
        <dbReference type="Proteomes" id="UP000078486"/>
    </source>
</evidence>
<reference evidence="2 3" key="1">
    <citation type="submission" date="2016-01" db="EMBL/GenBank/DDBJ databases">
        <title>High potential of lignocellulose degradation of a new Verrucomicrobia species.</title>
        <authorList>
            <person name="Wang Y."/>
            <person name="Shi Y."/>
            <person name="Qiu Z."/>
            <person name="Liu S."/>
            <person name="Yang H."/>
        </authorList>
    </citation>
    <scope>NUCLEOTIDE SEQUENCE [LARGE SCALE GENOMIC DNA]</scope>
    <source>
        <strain evidence="2 3">TSB47</strain>
    </source>
</reference>
<evidence type="ECO:0000313" key="2">
    <source>
        <dbReference type="EMBL" id="OAM88597.1"/>
    </source>
</evidence>
<dbReference type="SMART" id="SM00260">
    <property type="entry name" value="CheW"/>
    <property type="match status" value="1"/>
</dbReference>
<dbReference type="RefSeq" id="WP_068771332.1">
    <property type="nucleotide sequence ID" value="NZ_CP109796.1"/>
</dbReference>